<dbReference type="WBParaSite" id="RSKR_0000559600.1">
    <property type="protein sequence ID" value="RSKR_0000559600.1"/>
    <property type="gene ID" value="RSKR_0000559600"/>
</dbReference>
<evidence type="ECO:0000313" key="1">
    <source>
        <dbReference type="Proteomes" id="UP000095286"/>
    </source>
</evidence>
<name>A0AC35TYR8_9BILA</name>
<evidence type="ECO:0000313" key="2">
    <source>
        <dbReference type="WBParaSite" id="RSKR_0000559600.1"/>
    </source>
</evidence>
<accession>A0AC35TYR8</accession>
<sequence>MSTSRLFRPLVQFARSAHHAESAVAKQVGQTPTGFIHDGYASARLPFMARNKYAFAAKATLFLASGFWAPFLIVEYHLRKTMQ</sequence>
<proteinExistence type="predicted"/>
<dbReference type="Proteomes" id="UP000095286">
    <property type="component" value="Unplaced"/>
</dbReference>
<organism evidence="1 2">
    <name type="scientific">Rhabditophanes sp. KR3021</name>
    <dbReference type="NCBI Taxonomy" id="114890"/>
    <lineage>
        <taxon>Eukaryota</taxon>
        <taxon>Metazoa</taxon>
        <taxon>Ecdysozoa</taxon>
        <taxon>Nematoda</taxon>
        <taxon>Chromadorea</taxon>
        <taxon>Rhabditida</taxon>
        <taxon>Tylenchina</taxon>
        <taxon>Panagrolaimomorpha</taxon>
        <taxon>Strongyloidoidea</taxon>
        <taxon>Alloionematidae</taxon>
        <taxon>Rhabditophanes</taxon>
    </lineage>
</organism>
<protein>
    <submittedName>
        <fullName evidence="2">Cytochrome c oxidase polypeptide VIIc</fullName>
    </submittedName>
</protein>
<reference evidence="2" key="1">
    <citation type="submission" date="2016-11" db="UniProtKB">
        <authorList>
            <consortium name="WormBaseParasite"/>
        </authorList>
    </citation>
    <scope>IDENTIFICATION</scope>
    <source>
        <strain evidence="2">KR3021</strain>
    </source>
</reference>